<dbReference type="EMBL" id="AJSX01000036">
    <property type="protein sequence ID" value="EIJ68522.1"/>
    <property type="molecule type" value="Genomic_DNA"/>
</dbReference>
<dbReference type="Proteomes" id="UP000006457">
    <property type="component" value="Unassembled WGS sequence"/>
</dbReference>
<protein>
    <submittedName>
        <fullName evidence="2">HsdM N-terminal domain protein</fullName>
    </submittedName>
</protein>
<gene>
    <name evidence="2" type="ORF">HMPREF1052_1655</name>
</gene>
<proteinExistence type="predicted"/>
<dbReference type="PATRIC" id="fig|1095749.3.peg.1570"/>
<evidence type="ECO:0000313" key="2">
    <source>
        <dbReference type="EMBL" id="EIJ68522.1"/>
    </source>
</evidence>
<dbReference type="AlphaFoldDB" id="I3D9X9"/>
<keyword evidence="3" id="KW-1185">Reference proteome</keyword>
<evidence type="ECO:0000313" key="3">
    <source>
        <dbReference type="Proteomes" id="UP000006457"/>
    </source>
</evidence>
<dbReference type="RefSeq" id="WP_005761125.1">
    <property type="nucleotide sequence ID" value="NZ_AJSX01000036.1"/>
</dbReference>
<dbReference type="eggNOG" id="COG0286">
    <property type="taxonomic scope" value="Bacteria"/>
</dbReference>
<reference evidence="2 3" key="1">
    <citation type="submission" date="2012-03" db="EMBL/GenBank/DDBJ databases">
        <authorList>
            <person name="Harkins D.M."/>
            <person name="Madupu R."/>
            <person name="Durkin A.S."/>
            <person name="Torralba M."/>
            <person name="Methe B."/>
            <person name="Sutton G.G."/>
            <person name="Nelson K.E."/>
        </authorList>
    </citation>
    <scope>NUCLEOTIDE SEQUENCE [LARGE SCALE GENOMIC DNA]</scope>
    <source>
        <strain evidence="2 3">CCUG 2042</strain>
    </source>
</reference>
<dbReference type="InterPro" id="IPR022749">
    <property type="entry name" value="D12N6_MeTrfase_N"/>
</dbReference>
<accession>I3D9X9</accession>
<sequence length="85" mass="9685">MSIPAQESSTLANFIWKNAEDLWGDFPHTDFGKIILPFTVLRRLECVLEPNKEAVLTAYNQYKDKGLMLDEILKTTSGTPFYNTS</sequence>
<dbReference type="Pfam" id="PF12161">
    <property type="entry name" value="HsdM_N"/>
    <property type="match status" value="1"/>
</dbReference>
<organism evidence="2 3">
    <name type="scientific">Pasteurella bettyae CCUG 2042</name>
    <dbReference type="NCBI Taxonomy" id="1095749"/>
    <lineage>
        <taxon>Bacteria</taxon>
        <taxon>Pseudomonadati</taxon>
        <taxon>Pseudomonadota</taxon>
        <taxon>Gammaproteobacteria</taxon>
        <taxon>Pasteurellales</taxon>
        <taxon>Pasteurellaceae</taxon>
        <taxon>Pasteurella</taxon>
    </lineage>
</organism>
<name>I3D9X9_9PAST</name>
<evidence type="ECO:0000259" key="1">
    <source>
        <dbReference type="Pfam" id="PF12161"/>
    </source>
</evidence>
<comment type="caution">
    <text evidence="2">The sequence shown here is derived from an EMBL/GenBank/DDBJ whole genome shotgun (WGS) entry which is preliminary data.</text>
</comment>
<dbReference type="OrthoDB" id="9784823at2"/>
<feature type="domain" description="N6 adenine-specific DNA methyltransferase N-terminal" evidence="1">
    <location>
        <begin position="11"/>
        <end position="84"/>
    </location>
</feature>